<evidence type="ECO:0000256" key="1">
    <source>
        <dbReference type="ARBA" id="ARBA00022722"/>
    </source>
</evidence>
<organism evidence="11">
    <name type="scientific">Caldilineaceae bacterium SB0675_bin_29</name>
    <dbReference type="NCBI Taxonomy" id="2605266"/>
    <lineage>
        <taxon>Bacteria</taxon>
        <taxon>Bacillati</taxon>
        <taxon>Chloroflexota</taxon>
        <taxon>Caldilineae</taxon>
        <taxon>Caldilineales</taxon>
        <taxon>Caldilineaceae</taxon>
    </lineage>
</organism>
<evidence type="ECO:0000256" key="6">
    <source>
        <dbReference type="ARBA" id="ARBA00023118"/>
    </source>
</evidence>
<dbReference type="EMBL" id="VYDA01000282">
    <property type="protein sequence ID" value="MYH61593.1"/>
    <property type="molecule type" value="Genomic_DNA"/>
</dbReference>
<comment type="cofactor">
    <cofactor evidence="10">
        <name>Mg(2+)</name>
        <dbReference type="ChEBI" id="CHEBI:18420"/>
    </cofactor>
    <cofactor evidence="10">
        <name>Mn(2+)</name>
        <dbReference type="ChEBI" id="CHEBI:29035"/>
    </cofactor>
</comment>
<dbReference type="NCBIfam" id="TIGR03640">
    <property type="entry name" value="cas1_DVULG"/>
    <property type="match status" value="1"/>
</dbReference>
<feature type="binding site" evidence="10">
    <location>
        <position position="176"/>
    </location>
    <ligand>
        <name>Mn(2+)</name>
        <dbReference type="ChEBI" id="CHEBI:29035"/>
    </ligand>
</feature>
<evidence type="ECO:0000256" key="10">
    <source>
        <dbReference type="HAMAP-Rule" id="MF_01470"/>
    </source>
</evidence>
<keyword evidence="6 10" id="KW-0051">Antiviral defense</keyword>
<protein>
    <recommendedName>
        <fullName evidence="10">CRISPR-associated endonuclease Cas1</fullName>
        <ecNumber evidence="10">3.1.-.-</ecNumber>
    </recommendedName>
</protein>
<evidence type="ECO:0000313" key="11">
    <source>
        <dbReference type="EMBL" id="MYH61593.1"/>
    </source>
</evidence>
<reference evidence="11" key="1">
    <citation type="submission" date="2019-09" db="EMBL/GenBank/DDBJ databases">
        <title>Characterisation of the sponge microbiome using genome-centric metagenomics.</title>
        <authorList>
            <person name="Engelberts J.P."/>
            <person name="Robbins S.J."/>
            <person name="De Goeij J.M."/>
            <person name="Aranda M."/>
            <person name="Bell S.C."/>
            <person name="Webster N.S."/>
        </authorList>
    </citation>
    <scope>NUCLEOTIDE SEQUENCE</scope>
    <source>
        <strain evidence="11">SB0675_bin_29</strain>
    </source>
</reference>
<dbReference type="GO" id="GO:0043571">
    <property type="term" value="P:maintenance of CRISPR repeat elements"/>
    <property type="evidence" value="ECO:0007669"/>
    <property type="project" value="UniProtKB-UniRule"/>
</dbReference>
<dbReference type="GO" id="GO:0016787">
    <property type="term" value="F:hydrolase activity"/>
    <property type="evidence" value="ECO:0007669"/>
    <property type="project" value="UniProtKB-KW"/>
</dbReference>
<comment type="similarity">
    <text evidence="10">Belongs to the CRISPR-associated endonuclease Cas1 family.</text>
</comment>
<dbReference type="PANTHER" id="PTHR34353:SF2">
    <property type="entry name" value="CRISPR-ASSOCIATED ENDONUCLEASE CAS1 1"/>
    <property type="match status" value="1"/>
</dbReference>
<dbReference type="EC" id="3.1.-.-" evidence="10"/>
<proteinExistence type="inferred from homology"/>
<evidence type="ECO:0000256" key="9">
    <source>
        <dbReference type="ARBA" id="ARBA00038592"/>
    </source>
</evidence>
<evidence type="ECO:0000256" key="8">
    <source>
        <dbReference type="ARBA" id="ARBA00023211"/>
    </source>
</evidence>
<dbReference type="GO" id="GO:0003677">
    <property type="term" value="F:DNA binding"/>
    <property type="evidence" value="ECO:0007669"/>
    <property type="project" value="UniProtKB-KW"/>
</dbReference>
<keyword evidence="7 10" id="KW-0238">DNA-binding</keyword>
<dbReference type="Gene3D" id="3.100.10.20">
    <property type="entry name" value="CRISPR-associated endonuclease Cas1, N-terminal domain"/>
    <property type="match status" value="1"/>
</dbReference>
<evidence type="ECO:0000256" key="2">
    <source>
        <dbReference type="ARBA" id="ARBA00022723"/>
    </source>
</evidence>
<dbReference type="InterPro" id="IPR050646">
    <property type="entry name" value="Cas1"/>
</dbReference>
<dbReference type="GO" id="GO:0051607">
    <property type="term" value="P:defense response to virus"/>
    <property type="evidence" value="ECO:0007669"/>
    <property type="project" value="UniProtKB-UniRule"/>
</dbReference>
<dbReference type="Gene3D" id="1.20.120.920">
    <property type="entry name" value="CRISPR-associated endonuclease Cas1, C-terminal domain"/>
    <property type="match status" value="1"/>
</dbReference>
<dbReference type="InterPro" id="IPR002729">
    <property type="entry name" value="CRISPR-assoc_Cas1"/>
</dbReference>
<evidence type="ECO:0000256" key="7">
    <source>
        <dbReference type="ARBA" id="ARBA00023125"/>
    </source>
</evidence>
<dbReference type="GO" id="GO:0004520">
    <property type="term" value="F:DNA endonuclease activity"/>
    <property type="evidence" value="ECO:0007669"/>
    <property type="project" value="InterPro"/>
</dbReference>
<comment type="caution">
    <text evidence="11">The sequence shown here is derived from an EMBL/GenBank/DDBJ whole genome shotgun (WGS) entry which is preliminary data.</text>
</comment>
<dbReference type="InterPro" id="IPR042206">
    <property type="entry name" value="CRISPR-assoc_Cas1_C"/>
</dbReference>
<evidence type="ECO:0000256" key="3">
    <source>
        <dbReference type="ARBA" id="ARBA00022759"/>
    </source>
</evidence>
<keyword evidence="5 10" id="KW-0460">Magnesium</keyword>
<dbReference type="GO" id="GO:0046872">
    <property type="term" value="F:metal ion binding"/>
    <property type="evidence" value="ECO:0007669"/>
    <property type="project" value="UniProtKB-UniRule"/>
</dbReference>
<dbReference type="InterPro" id="IPR019856">
    <property type="entry name" value="CRISPR-assoc_Cas1_DVULG"/>
</dbReference>
<evidence type="ECO:0000256" key="4">
    <source>
        <dbReference type="ARBA" id="ARBA00022801"/>
    </source>
</evidence>
<evidence type="ECO:0000256" key="5">
    <source>
        <dbReference type="ARBA" id="ARBA00022842"/>
    </source>
</evidence>
<keyword evidence="4 10" id="KW-0378">Hydrolase</keyword>
<gene>
    <name evidence="11" type="primary">cas1c</name>
    <name evidence="10" type="synonym">cas1</name>
    <name evidence="11" type="ORF">F4148_07465</name>
</gene>
<keyword evidence="2 10" id="KW-0479">Metal-binding</keyword>
<dbReference type="NCBIfam" id="TIGR00287">
    <property type="entry name" value="cas1"/>
    <property type="match status" value="1"/>
</dbReference>
<accession>A0A6B1FWS1</accession>
<feature type="binding site" evidence="10">
    <location>
        <position position="244"/>
    </location>
    <ligand>
        <name>Mn(2+)</name>
        <dbReference type="ChEBI" id="CHEBI:29035"/>
    </ligand>
</feature>
<dbReference type="InterPro" id="IPR042211">
    <property type="entry name" value="CRISPR-assoc_Cas1_N"/>
</dbReference>
<sequence>MAIAQNTLYLTTPRTVVHRDHLTLRVEIEKQTRLTVPIHHLESICAFGQVVITPPAMALCWDHQVAVHYHTENGYLLAQVLGSGDTRYLLRRAQYAAADSPQEASRIARQFVAGKLQNSRSNLLRAGREAEDDTDRTVLAGAADELAQLIHQLGNAPPVAPDCELRKALDPIRGLEGMGAKAYFSVFQLMLKQQREDFRFVTRSRRPPRDRINCLLSFIYALVRHDCLAALTTAGLDAYVGWLHATRAGRPACALDLMEEFRPCLAERLALTLINRRQIEAKHFREREGGAVEFTERGRREVIQAWQRRKQTEVTHALFKQNVRLGQVFSIQAKLLARKLRGDIPDYIPFIPK</sequence>
<dbReference type="PANTHER" id="PTHR34353">
    <property type="entry name" value="CRISPR-ASSOCIATED ENDONUCLEASE CAS1 1"/>
    <property type="match status" value="1"/>
</dbReference>
<comment type="function">
    <text evidence="10">CRISPR (clustered regularly interspaced short palindromic repeat), is an adaptive immune system that provides protection against mobile genetic elements (viruses, transposable elements and conjugative plasmids). CRISPR clusters contain spacers, sequences complementary to antecedent mobile elements, and target invading nucleic acids. CRISPR clusters are transcribed and processed into CRISPR RNA (crRNA). Acts as a dsDNA endonuclease. Involved in the integration of spacer DNA into the CRISPR cassette.</text>
</comment>
<feature type="binding site" evidence="10">
    <location>
        <position position="259"/>
    </location>
    <ligand>
        <name>Mn(2+)</name>
        <dbReference type="ChEBI" id="CHEBI:29035"/>
    </ligand>
</feature>
<dbReference type="Pfam" id="PF01867">
    <property type="entry name" value="Cas_Cas1"/>
    <property type="match status" value="1"/>
</dbReference>
<keyword evidence="3 10" id="KW-0255">Endonuclease</keyword>
<name>A0A6B1FWS1_9CHLR</name>
<comment type="subunit">
    <text evidence="9 10">Homodimer, forms a heterotetramer with a Cas2 homodimer.</text>
</comment>
<keyword evidence="8 10" id="KW-0464">Manganese</keyword>
<dbReference type="AlphaFoldDB" id="A0A6B1FWS1"/>
<keyword evidence="1 10" id="KW-0540">Nuclease</keyword>
<dbReference type="HAMAP" id="MF_01470">
    <property type="entry name" value="Cas1"/>
    <property type="match status" value="1"/>
</dbReference>